<dbReference type="InterPro" id="IPR058792">
    <property type="entry name" value="Beta-barrel_RND_2"/>
</dbReference>
<dbReference type="EMBL" id="CP045875">
    <property type="protein sequence ID" value="QGG48454.1"/>
    <property type="molecule type" value="Genomic_DNA"/>
</dbReference>
<feature type="chain" id="PRO_5024387974" evidence="3">
    <location>
        <begin position="23"/>
        <end position="408"/>
    </location>
</feature>
<feature type="domain" description="Multidrug resistance protein MdtA-like barrel-sandwich hybrid" evidence="4">
    <location>
        <begin position="70"/>
        <end position="251"/>
    </location>
</feature>
<protein>
    <submittedName>
        <fullName evidence="7">RND transporter, hydrophobe/amphiphile efflux-1 (HAE1) family, MFP subunit MdtA</fullName>
    </submittedName>
</protein>
<name>A0A5Q2MZN8_9FIRM</name>
<keyword evidence="8" id="KW-1185">Reference proteome</keyword>
<keyword evidence="3" id="KW-0732">Signal</keyword>
<evidence type="ECO:0000259" key="6">
    <source>
        <dbReference type="Pfam" id="PF25989"/>
    </source>
</evidence>
<dbReference type="PANTHER" id="PTHR30469:SF15">
    <property type="entry name" value="HLYD FAMILY OF SECRETION PROTEINS"/>
    <property type="match status" value="1"/>
</dbReference>
<accession>A0A5Q2MZN8</accession>
<dbReference type="Gene3D" id="2.40.50.100">
    <property type="match status" value="1"/>
</dbReference>
<dbReference type="InterPro" id="IPR058625">
    <property type="entry name" value="MdtA-like_BSH"/>
</dbReference>
<feature type="domain" description="CusB-like beta-barrel" evidence="5">
    <location>
        <begin position="265"/>
        <end position="331"/>
    </location>
</feature>
<evidence type="ECO:0000259" key="4">
    <source>
        <dbReference type="Pfam" id="PF25917"/>
    </source>
</evidence>
<evidence type="ECO:0000256" key="1">
    <source>
        <dbReference type="ARBA" id="ARBA00009477"/>
    </source>
</evidence>
<evidence type="ECO:0000256" key="2">
    <source>
        <dbReference type="SAM" id="Coils"/>
    </source>
</evidence>
<organism evidence="7 8">
    <name type="scientific">Heliorestis convoluta</name>
    <dbReference type="NCBI Taxonomy" id="356322"/>
    <lineage>
        <taxon>Bacteria</taxon>
        <taxon>Bacillati</taxon>
        <taxon>Bacillota</taxon>
        <taxon>Clostridia</taxon>
        <taxon>Eubacteriales</taxon>
        <taxon>Heliobacteriaceae</taxon>
        <taxon>Heliorestis</taxon>
    </lineage>
</organism>
<dbReference type="Gene3D" id="2.40.30.170">
    <property type="match status" value="1"/>
</dbReference>
<dbReference type="GO" id="GO:1990281">
    <property type="term" value="C:efflux pump complex"/>
    <property type="evidence" value="ECO:0007669"/>
    <property type="project" value="TreeGrafter"/>
</dbReference>
<reference evidence="8" key="1">
    <citation type="submission" date="2019-11" db="EMBL/GenBank/DDBJ databases">
        <title>Genome sequence of Heliorestis convoluta strain HH, an alkaliphilic and minimalistic phototrophic bacterium from a soda lake in Egypt.</title>
        <authorList>
            <person name="Dewey E.D."/>
            <person name="Stokes L.M."/>
            <person name="Burchell B.M."/>
            <person name="Shaffer K.N."/>
            <person name="Huntington A.M."/>
            <person name="Baker J.M."/>
            <person name="Nadendla S."/>
            <person name="Giglio M.G."/>
            <person name="Touchman J.W."/>
            <person name="Blankenship R.E."/>
            <person name="Madigan M.T."/>
            <person name="Sattley W.M."/>
        </authorList>
    </citation>
    <scope>NUCLEOTIDE SEQUENCE [LARGE SCALE GENOMIC DNA]</scope>
    <source>
        <strain evidence="8">HH</strain>
    </source>
</reference>
<dbReference type="Gene3D" id="1.10.287.470">
    <property type="entry name" value="Helix hairpin bin"/>
    <property type="match status" value="1"/>
</dbReference>
<dbReference type="Pfam" id="PF25954">
    <property type="entry name" value="Beta-barrel_RND_2"/>
    <property type="match status" value="1"/>
</dbReference>
<dbReference type="AlphaFoldDB" id="A0A5Q2MZN8"/>
<dbReference type="Proteomes" id="UP000366051">
    <property type="component" value="Chromosome"/>
</dbReference>
<dbReference type="InterPro" id="IPR058637">
    <property type="entry name" value="YknX-like_C"/>
</dbReference>
<evidence type="ECO:0000256" key="3">
    <source>
        <dbReference type="SAM" id="SignalP"/>
    </source>
</evidence>
<dbReference type="PROSITE" id="PS51257">
    <property type="entry name" value="PROKAR_LIPOPROTEIN"/>
    <property type="match status" value="1"/>
</dbReference>
<dbReference type="Pfam" id="PF25917">
    <property type="entry name" value="BSH_RND"/>
    <property type="match status" value="1"/>
</dbReference>
<dbReference type="GO" id="GO:0015562">
    <property type="term" value="F:efflux transmembrane transporter activity"/>
    <property type="evidence" value="ECO:0007669"/>
    <property type="project" value="TreeGrafter"/>
</dbReference>
<gene>
    <name evidence="7" type="ORF">FTV88_2356</name>
</gene>
<feature type="domain" description="YknX-like C-terminal permuted SH3-like" evidence="6">
    <location>
        <begin position="339"/>
        <end position="403"/>
    </location>
</feature>
<proteinExistence type="inferred from homology"/>
<dbReference type="OrthoDB" id="2015187at2"/>
<evidence type="ECO:0000313" key="7">
    <source>
        <dbReference type="EMBL" id="QGG48454.1"/>
    </source>
</evidence>
<sequence length="408" mass="44637">MLRTYSMVALAASMLLLSGCGASEPEQLVREERQKVISVLELNEEHQQTTLSVAGFVEGRNESALSFGTSGTITRVNVEKGTRVSEGQLLAEVESVDLYARAEQAASAMVDLAQDNKVQRATGESVENIERQRIRVAEAERDLELAAADLERFEVLFESGALSKKDFEDQQSRYVRAESALERERITLDGMLKGDPQLLASVESSVLSSYNTLAQAQRNVNAAQIRAPFSGVVAEVSKKVGEQASPGTAIIHLVDLAEVKVVLQVDRDRIDYFRKGQQVEVQGERGAVSKGTIAFVSPTLDTRSGKYTVEVRVSNQDGQWRSGMVARVSLPHRSSGYWLPLSAVGLGSEGRYVMAVEEGKTVRRSVTVGLLIDDRIEVLSGVDKDDWIITAGIAFLTEGEEVEPRFVD</sequence>
<evidence type="ECO:0000259" key="5">
    <source>
        <dbReference type="Pfam" id="PF25954"/>
    </source>
</evidence>
<dbReference type="PANTHER" id="PTHR30469">
    <property type="entry name" value="MULTIDRUG RESISTANCE PROTEIN MDTA"/>
    <property type="match status" value="1"/>
</dbReference>
<dbReference type="RefSeq" id="WP_153725628.1">
    <property type="nucleotide sequence ID" value="NZ_CP045875.1"/>
</dbReference>
<dbReference type="Pfam" id="PF25989">
    <property type="entry name" value="YknX_C"/>
    <property type="match status" value="1"/>
</dbReference>
<dbReference type="Gene3D" id="2.40.420.20">
    <property type="match status" value="1"/>
</dbReference>
<dbReference type="NCBIfam" id="TIGR01730">
    <property type="entry name" value="RND_mfp"/>
    <property type="match status" value="1"/>
</dbReference>
<comment type="similarity">
    <text evidence="1">Belongs to the membrane fusion protein (MFP) (TC 8.A.1) family.</text>
</comment>
<evidence type="ECO:0000313" key="8">
    <source>
        <dbReference type="Proteomes" id="UP000366051"/>
    </source>
</evidence>
<feature type="coiled-coil region" evidence="2">
    <location>
        <begin position="129"/>
        <end position="156"/>
    </location>
</feature>
<dbReference type="InterPro" id="IPR006143">
    <property type="entry name" value="RND_pump_MFP"/>
</dbReference>
<dbReference type="SUPFAM" id="SSF111369">
    <property type="entry name" value="HlyD-like secretion proteins"/>
    <property type="match status" value="2"/>
</dbReference>
<keyword evidence="2" id="KW-0175">Coiled coil</keyword>
<dbReference type="KEGG" id="hcv:FTV88_2356"/>
<feature type="signal peptide" evidence="3">
    <location>
        <begin position="1"/>
        <end position="22"/>
    </location>
</feature>